<evidence type="ECO:0000256" key="5">
    <source>
        <dbReference type="SAM" id="MobiDB-lite"/>
    </source>
</evidence>
<feature type="region of interest" description="Disordered" evidence="5">
    <location>
        <begin position="1"/>
        <end position="26"/>
    </location>
</feature>
<keyword evidence="7" id="KW-1185">Reference proteome</keyword>
<evidence type="ECO:0000256" key="3">
    <source>
        <dbReference type="ARBA" id="ARBA00022490"/>
    </source>
</evidence>
<name>A0A364MUG6_STELY</name>
<keyword evidence="4" id="KW-0539">Nucleus</keyword>
<evidence type="ECO:0000256" key="4">
    <source>
        <dbReference type="ARBA" id="ARBA00023242"/>
    </source>
</evidence>
<feature type="region of interest" description="Disordered" evidence="5">
    <location>
        <begin position="190"/>
        <end position="211"/>
    </location>
</feature>
<accession>A0A364MUG6</accession>
<feature type="compositionally biased region" description="Basic and acidic residues" evidence="5">
    <location>
        <begin position="1"/>
        <end position="11"/>
    </location>
</feature>
<evidence type="ECO:0000256" key="2">
    <source>
        <dbReference type="ARBA" id="ARBA00004496"/>
    </source>
</evidence>
<dbReference type="GO" id="GO:0005829">
    <property type="term" value="C:cytosol"/>
    <property type="evidence" value="ECO:0007669"/>
    <property type="project" value="TreeGrafter"/>
</dbReference>
<dbReference type="Gene3D" id="2.30.29.30">
    <property type="entry name" value="Pleckstrin-homology domain (PH domain)/Phosphotyrosine-binding domain (PTB)"/>
    <property type="match status" value="1"/>
</dbReference>
<dbReference type="EMBL" id="QGDH01000166">
    <property type="protein sequence ID" value="RAR04009.1"/>
    <property type="molecule type" value="Genomic_DNA"/>
</dbReference>
<sequence>MSLQHLDKAPTPDDFTPLSEHQQQTPSSFFGAKPVLHAHYEGMTLSVAADQLQQDAAFTKFHSRREGEEDLVDGVDVWVSSECVPLSPSRTIPLADLVPRSLVLFQNTPAPVGVSIPYPSLALHATMKYKSTIEALYMNISLNDAETVNEDEDIRMLEITALPPSYTTKPTDTCISELFAALNTCADLHPDPDNSDDDDEDVLDDTAPGASGWITAENMDEYLDEDGNFKGMVVGEELGPGAGTVRTREDGDEGANGTNGADAHGEKYYRTG</sequence>
<comment type="subcellular location">
    <subcellularLocation>
        <location evidence="2">Cytoplasm</location>
    </subcellularLocation>
    <subcellularLocation>
        <location evidence="1">Nucleus</location>
    </subcellularLocation>
</comment>
<dbReference type="InterPro" id="IPR011993">
    <property type="entry name" value="PH-like_dom_sf"/>
</dbReference>
<feature type="region of interest" description="Disordered" evidence="5">
    <location>
        <begin position="231"/>
        <end position="272"/>
    </location>
</feature>
<feature type="compositionally biased region" description="Basic and acidic residues" evidence="5">
    <location>
        <begin position="263"/>
        <end position="272"/>
    </location>
</feature>
<keyword evidence="3" id="KW-0963">Cytoplasm</keyword>
<proteinExistence type="predicted"/>
<dbReference type="Pfam" id="PF03517">
    <property type="entry name" value="Voldacs"/>
    <property type="match status" value="1"/>
</dbReference>
<comment type="caution">
    <text evidence="6">The sequence shown here is derived from an EMBL/GenBank/DDBJ whole genome shotgun (WGS) entry which is preliminary data.</text>
</comment>
<dbReference type="InterPro" id="IPR039924">
    <property type="entry name" value="ICln/Lot5/Saf5"/>
</dbReference>
<dbReference type="GO" id="GO:0034715">
    <property type="term" value="C:pICln-Sm protein complex"/>
    <property type="evidence" value="ECO:0007669"/>
    <property type="project" value="TreeGrafter"/>
</dbReference>
<dbReference type="GO" id="GO:0005681">
    <property type="term" value="C:spliceosomal complex"/>
    <property type="evidence" value="ECO:0007669"/>
    <property type="project" value="TreeGrafter"/>
</dbReference>
<dbReference type="GO" id="GO:0045292">
    <property type="term" value="P:mRNA cis splicing, via spliceosome"/>
    <property type="evidence" value="ECO:0007669"/>
    <property type="project" value="TreeGrafter"/>
</dbReference>
<dbReference type="AlphaFoldDB" id="A0A364MUG6"/>
<dbReference type="PANTHER" id="PTHR21399:SF0">
    <property type="entry name" value="METHYLOSOME SUBUNIT PICLN"/>
    <property type="match status" value="1"/>
</dbReference>
<protein>
    <submittedName>
        <fullName evidence="6">Benzoylformate decarboxylase</fullName>
    </submittedName>
</protein>
<dbReference type="Proteomes" id="UP000249619">
    <property type="component" value="Unassembled WGS sequence"/>
</dbReference>
<organism evidence="6 7">
    <name type="scientific">Stemphylium lycopersici</name>
    <name type="common">Tomato gray leaf spot disease fungus</name>
    <name type="synonym">Thyrospora lycopersici</name>
    <dbReference type="NCBI Taxonomy" id="183478"/>
    <lineage>
        <taxon>Eukaryota</taxon>
        <taxon>Fungi</taxon>
        <taxon>Dikarya</taxon>
        <taxon>Ascomycota</taxon>
        <taxon>Pezizomycotina</taxon>
        <taxon>Dothideomycetes</taxon>
        <taxon>Pleosporomycetidae</taxon>
        <taxon>Pleosporales</taxon>
        <taxon>Pleosporineae</taxon>
        <taxon>Pleosporaceae</taxon>
        <taxon>Stemphylium</taxon>
    </lineage>
</organism>
<reference evidence="7" key="1">
    <citation type="submission" date="2018-05" db="EMBL/GenBank/DDBJ databases">
        <title>Draft genome sequence of Stemphylium lycopersici strain CIDEFI 213.</title>
        <authorList>
            <person name="Medina R."/>
            <person name="Franco M.E.E."/>
            <person name="Lucentini C.G."/>
            <person name="Saparrat M.C.N."/>
            <person name="Balatti P.A."/>
        </authorList>
    </citation>
    <scope>NUCLEOTIDE SEQUENCE [LARGE SCALE GENOMIC DNA]</scope>
    <source>
        <strain evidence="7">CIDEFI 213</strain>
    </source>
</reference>
<evidence type="ECO:0000313" key="6">
    <source>
        <dbReference type="EMBL" id="RAR04009.1"/>
    </source>
</evidence>
<dbReference type="PANTHER" id="PTHR21399">
    <property type="entry name" value="CHLORIDE CONDUCTANCE REGULATORY PROTEIN ICLN"/>
    <property type="match status" value="1"/>
</dbReference>
<feature type="compositionally biased region" description="Acidic residues" evidence="5">
    <location>
        <begin position="193"/>
        <end position="204"/>
    </location>
</feature>
<evidence type="ECO:0000256" key="1">
    <source>
        <dbReference type="ARBA" id="ARBA00004123"/>
    </source>
</evidence>
<dbReference type="GO" id="GO:0000387">
    <property type="term" value="P:spliceosomal snRNP assembly"/>
    <property type="evidence" value="ECO:0007669"/>
    <property type="project" value="TreeGrafter"/>
</dbReference>
<evidence type="ECO:0000313" key="7">
    <source>
        <dbReference type="Proteomes" id="UP000249619"/>
    </source>
</evidence>
<gene>
    <name evidence="6" type="ORF">DDE83_008020</name>
</gene>